<reference evidence="1" key="1">
    <citation type="journal article" date="2012" name="Science">
        <title>Fermentation, hydrogen, and sulfur metabolism in multiple uncultivated bacterial phyla.</title>
        <authorList>
            <person name="Wrighton K.C."/>
            <person name="Thomas B.C."/>
            <person name="Sharon I."/>
            <person name="Miller C.S."/>
            <person name="Castelle C.J."/>
            <person name="VerBerkmoes N.C."/>
            <person name="Wilkins M.J."/>
            <person name="Hettich R.L."/>
            <person name="Lipton M.S."/>
            <person name="Williams K.H."/>
            <person name="Long P.E."/>
            <person name="Banfield J.F."/>
        </authorList>
    </citation>
    <scope>NUCLEOTIDE SEQUENCE [LARGE SCALE GENOMIC DNA]</scope>
</reference>
<name>K2FV14_9BACT</name>
<dbReference type="AlphaFoldDB" id="K2FV14"/>
<comment type="caution">
    <text evidence="1">The sequence shown here is derived from an EMBL/GenBank/DDBJ whole genome shotgun (WGS) entry which is preliminary data.</text>
</comment>
<accession>K2FV14</accession>
<gene>
    <name evidence="1" type="ORF">ACD_4C00143G0008</name>
</gene>
<organism evidence="1">
    <name type="scientific">uncultured bacterium</name>
    <name type="common">gcode 4</name>
    <dbReference type="NCBI Taxonomy" id="1234023"/>
    <lineage>
        <taxon>Bacteria</taxon>
        <taxon>environmental samples</taxon>
    </lineage>
</organism>
<sequence>MINICQNIELTEIFDTLKNNPNLKISIISHWIGYELNWLTLVSSDIEKWNLYFDIDNNISSSIISCSHMATIFISEWIIYGAFEFISLNEIKFKVNKFSKKTIIQRQTRRINLLPLGNALNNSLNNWWPIKVKINWIDGVLNDISKSWAWILIRNTEWISWAIQEIQESKVPLIFIIENEDFDVKTKLIPMNVSYNEEWNYIRIWGKFTKNLNNIEKQIFDFFNWIENQTLENFFEI</sequence>
<dbReference type="EMBL" id="AMFJ01000659">
    <property type="protein sequence ID" value="EKE26793.1"/>
    <property type="molecule type" value="Genomic_DNA"/>
</dbReference>
<evidence type="ECO:0000313" key="1">
    <source>
        <dbReference type="EMBL" id="EKE26793.1"/>
    </source>
</evidence>
<protein>
    <submittedName>
        <fullName evidence="1">Uncharacterized protein</fullName>
    </submittedName>
</protein>
<proteinExistence type="predicted"/>